<dbReference type="InterPro" id="IPR017523">
    <property type="entry name" value="Rv3268"/>
</dbReference>
<comment type="caution">
    <text evidence="1">The sequence shown here is derived from an EMBL/GenBank/DDBJ whole genome shotgun (WGS) entry which is preliminary data.</text>
</comment>
<evidence type="ECO:0000313" key="1">
    <source>
        <dbReference type="EMBL" id="MBE1488321.1"/>
    </source>
</evidence>
<organism evidence="1 2">
    <name type="scientific">Plantactinospora soyae</name>
    <dbReference type="NCBI Taxonomy" id="1544732"/>
    <lineage>
        <taxon>Bacteria</taxon>
        <taxon>Bacillati</taxon>
        <taxon>Actinomycetota</taxon>
        <taxon>Actinomycetes</taxon>
        <taxon>Micromonosporales</taxon>
        <taxon>Micromonosporaceae</taxon>
        <taxon>Plantactinospora</taxon>
    </lineage>
</organism>
<dbReference type="Gene3D" id="3.40.50.12780">
    <property type="entry name" value="N-terminal domain of ligase-like"/>
    <property type="match status" value="1"/>
</dbReference>
<dbReference type="EMBL" id="JADBEB010000001">
    <property type="protein sequence ID" value="MBE1488321.1"/>
    <property type="molecule type" value="Genomic_DNA"/>
</dbReference>
<gene>
    <name evidence="1" type="ORF">H4W31_003959</name>
</gene>
<dbReference type="NCBIfam" id="TIGR03089">
    <property type="entry name" value="TIGR03089 family protein"/>
    <property type="match status" value="1"/>
</dbReference>
<reference evidence="1" key="1">
    <citation type="submission" date="2020-10" db="EMBL/GenBank/DDBJ databases">
        <title>Sequencing the genomes of 1000 actinobacteria strains.</title>
        <authorList>
            <person name="Klenk H.-P."/>
        </authorList>
    </citation>
    <scope>NUCLEOTIDE SEQUENCE</scope>
    <source>
        <strain evidence="1">DSM 46832</strain>
    </source>
</reference>
<dbReference type="Proteomes" id="UP000649753">
    <property type="component" value="Unassembled WGS sequence"/>
</dbReference>
<proteinExistence type="predicted"/>
<dbReference type="InterPro" id="IPR042099">
    <property type="entry name" value="ANL_N_sf"/>
</dbReference>
<name>A0A927M7W5_9ACTN</name>
<keyword evidence="2" id="KW-1185">Reference proteome</keyword>
<dbReference type="SUPFAM" id="SSF56801">
    <property type="entry name" value="Acetyl-CoA synthetase-like"/>
    <property type="match status" value="1"/>
</dbReference>
<dbReference type="RefSeq" id="WP_404825601.1">
    <property type="nucleotide sequence ID" value="NZ_JADBEB010000001.1"/>
</dbReference>
<evidence type="ECO:0000313" key="2">
    <source>
        <dbReference type="Proteomes" id="UP000649753"/>
    </source>
</evidence>
<protein>
    <submittedName>
        <fullName evidence="1">Uncharacterized protein (TIGR03089 family)</fullName>
    </submittedName>
</protein>
<dbReference type="AlphaFoldDB" id="A0A927M7W5"/>
<accession>A0A927M7W5</accession>
<sequence length="231" mass="24401">MDTLITYYDDATGERAALTAGELGKWAAATAALLTDGCGLGPGRQAGVLLPPHWQTAAVLLGVWAAGVEVSFRGWSTAGLAPAGDPLDVTFVERRRVGSWLDEVPSARYQFVLGLEPGGAPVAQVPEGYQDYARAVRSYLGAAPPDTSIDIQGRATVDGTTYGQYGAFAVDIAQMRGIGPGDRVLIDAAASEEPRIWLAPLFAGASLVLCANLDRSRLDERIIAERVTRTL</sequence>